<feature type="compositionally biased region" description="Polar residues" evidence="4">
    <location>
        <begin position="1393"/>
        <end position="1403"/>
    </location>
</feature>
<feature type="region of interest" description="Disordered" evidence="4">
    <location>
        <begin position="1202"/>
        <end position="1239"/>
    </location>
</feature>
<dbReference type="InterPro" id="IPR036770">
    <property type="entry name" value="Ankyrin_rpt-contain_sf"/>
</dbReference>
<evidence type="ECO:0000256" key="1">
    <source>
        <dbReference type="ARBA" id="ARBA00022737"/>
    </source>
</evidence>
<proteinExistence type="predicted"/>
<keyword evidence="2 3" id="KW-0040">ANK repeat</keyword>
<feature type="region of interest" description="Disordered" evidence="4">
    <location>
        <begin position="993"/>
        <end position="1117"/>
    </location>
</feature>
<comment type="caution">
    <text evidence="5">The sequence shown here is derived from an EMBL/GenBank/DDBJ whole genome shotgun (WGS) entry which is preliminary data.</text>
</comment>
<dbReference type="PROSITE" id="PS50088">
    <property type="entry name" value="ANK_REPEAT"/>
    <property type="match status" value="6"/>
</dbReference>
<dbReference type="Pfam" id="PF12796">
    <property type="entry name" value="Ank_2"/>
    <property type="match status" value="2"/>
</dbReference>
<evidence type="ECO:0000256" key="3">
    <source>
        <dbReference type="PROSITE-ProRule" id="PRU00023"/>
    </source>
</evidence>
<feature type="compositionally biased region" description="Basic and acidic residues" evidence="4">
    <location>
        <begin position="712"/>
        <end position="729"/>
    </location>
</feature>
<protein>
    <submittedName>
        <fullName evidence="5">Uncharacterized protein</fullName>
    </submittedName>
</protein>
<feature type="compositionally biased region" description="Polar residues" evidence="4">
    <location>
        <begin position="661"/>
        <end position="670"/>
    </location>
</feature>
<feature type="repeat" description="ANK" evidence="3">
    <location>
        <begin position="1745"/>
        <end position="1777"/>
    </location>
</feature>
<dbReference type="InterPro" id="IPR002110">
    <property type="entry name" value="Ankyrin_rpt"/>
</dbReference>
<feature type="compositionally biased region" description="Basic and acidic residues" evidence="4">
    <location>
        <begin position="914"/>
        <end position="926"/>
    </location>
</feature>
<dbReference type="PANTHER" id="PTHR24198:SF165">
    <property type="entry name" value="ANKYRIN REPEAT-CONTAINING PROTEIN-RELATED"/>
    <property type="match status" value="1"/>
</dbReference>
<dbReference type="PANTHER" id="PTHR24198">
    <property type="entry name" value="ANKYRIN REPEAT AND PROTEIN KINASE DOMAIN-CONTAINING PROTEIN"/>
    <property type="match status" value="1"/>
</dbReference>
<feature type="repeat" description="ANK" evidence="3">
    <location>
        <begin position="1712"/>
        <end position="1744"/>
    </location>
</feature>
<evidence type="ECO:0000313" key="6">
    <source>
        <dbReference type="Proteomes" id="UP000283509"/>
    </source>
</evidence>
<dbReference type="Pfam" id="PF00023">
    <property type="entry name" value="Ank"/>
    <property type="match status" value="1"/>
</dbReference>
<dbReference type="OrthoDB" id="194358at2759"/>
<feature type="compositionally biased region" description="Low complexity" evidence="4">
    <location>
        <begin position="934"/>
        <end position="944"/>
    </location>
</feature>
<feature type="compositionally biased region" description="Polar residues" evidence="4">
    <location>
        <begin position="1070"/>
        <end position="1097"/>
    </location>
</feature>
<feature type="region of interest" description="Disordered" evidence="4">
    <location>
        <begin position="1301"/>
        <end position="1460"/>
    </location>
</feature>
<feature type="compositionally biased region" description="Basic residues" evidence="4">
    <location>
        <begin position="1005"/>
        <end position="1021"/>
    </location>
</feature>
<feature type="repeat" description="ANK" evidence="3">
    <location>
        <begin position="1599"/>
        <end position="1631"/>
    </location>
</feature>
<dbReference type="PROSITE" id="PS50297">
    <property type="entry name" value="ANK_REP_REGION"/>
    <property type="match status" value="5"/>
</dbReference>
<feature type="region of interest" description="Disordered" evidence="4">
    <location>
        <begin position="661"/>
        <end position="752"/>
    </location>
</feature>
<reference evidence="5 6" key="1">
    <citation type="submission" date="2018-04" db="EMBL/GenBank/DDBJ databases">
        <authorList>
            <person name="Zhang X."/>
            <person name="Yuan J."/>
            <person name="Li F."/>
            <person name="Xiang J."/>
        </authorList>
    </citation>
    <scope>NUCLEOTIDE SEQUENCE [LARGE SCALE GENOMIC DNA]</scope>
    <source>
        <tissue evidence="5">Muscle</tissue>
    </source>
</reference>
<dbReference type="STRING" id="6689.A0A423U9M0"/>
<gene>
    <name evidence="5" type="ORF">C7M84_015016</name>
</gene>
<evidence type="ECO:0000313" key="5">
    <source>
        <dbReference type="EMBL" id="ROT85397.1"/>
    </source>
</evidence>
<feature type="compositionally biased region" description="Low complexity" evidence="4">
    <location>
        <begin position="1301"/>
        <end position="1319"/>
    </location>
</feature>
<feature type="region of interest" description="Disordered" evidence="4">
    <location>
        <begin position="412"/>
        <end position="433"/>
    </location>
</feature>
<sequence>MMSQASTEVSLSSDTEVGARDLRGDNADPGVQDTLGEQGVGVGDGGANIAGGDNANEDLLRRHDYFMTCDNLASVTLVPAELAPEPAGRHTAGDTPDVRITAEASECHGDALSTSQTACGPTGARGGRTREVWEAAPRAGERGGGRAPEASEGKWEVQFVGRQSGETCGGDRMGLCNTGSDECNNIWTQSKCRRPTSMPVCLLSVDVPGLDAAPSDPSSPEEFFDAPDELFPGAEGLSGSRTRENCEDFDDFKDALDTQPKDFLEKEKYIGTREIVTNSVIDRKRSAFVLNEVNTHCESCNSKTDSESDAETDAFGVQGRLQDSTGGEVSGLRAPTTRAELEECHFDCHQPPATCVSQNNNLIDTSAKNVTYSNDCTTRLTAGDTCAAASPNTDTSIKEHHESPAWKQLDRFQSSSDETGRNSQTSASVDSASECLANTTSMDENNTISKKYLTIDRKSPSVKGMEEPATTRPGRLPKAVFLESQKEKSEPFFGNLKPSGFRLRDKFVQFHERPESSLNEETRKIVKMLENDKACRVPRFNIGLQDRLQTLMQRTECKRPNYKRPKFCSTLVKTIVKKTTDRIESHTDSFEDFIRQRKEPVQTNHMNQTVGSFDDNKENLRISENGDINQYKDKENQDVTVSVTSNSTEQNEIFPITHTRMTFSGRTWSPNRHAPDKNNSKNAELPSTIQQTNSASANEVISHPPLNTETQYKNDRFVNSEHKSTDRHHPTLQGLDVHGHSGAKQRSQGGEPMDIHSEKELEYYKRSVVFEQRTIGAREGGNKPTLTTEMKSTKGEVESALTSESETEPSSLEKIATRGAEGTDHQNQPTVAEKQYNTILNSSIPVRPSTLDIPPTTGLQAHTDILAPPCPLSLPDSSNSPADLYIKTNPPSSTGQPTMDKIANPANCQPSYDNYKRDSLAHEAGHIKPKPKPSSKISQQSDSRQSIDLKQHKSLPNKVSSKLMNKVKDRRSEQPDYRASLSTTLKVALTQAVAPSPAGIERPGLKKGKSKVEQKRRRPKTKKQDPQTETPSARVSPELQSESSSSVISPEPPGFTYDEISQEIGGMTSPVDSTTGYELDTLSPSSEEPVTLGSFSSDELESPSPPESPTPEVPVVTGTKTCSALPVDSTIPRKAAAKTGSVIPMAKMYEPEILNLDKQIIIPKNTESELRTPVPNATKSSLLVSDPTRPAVKTTPSIGGRAVVTDHKPISSDTYTSPASPASERVPENSTDSPAWQRRKTFMTYESESSVKEDPQKRWNEAAILQLKTKNMVLRHCTNSIFPLPLTRGRRDTARKLWTQAAKPAVVKEPPKPAVVQPKLTQGEESPHGKRRSSLLGERRDSSHKVRRKQSNGKKPLEDLTVHLISKSNADNQRPPCSKQSSFEDLPPLPPCSEQNGPRQSLPHSRRESREKNLRSRQGSVAEFYKGSRRSSRERRSSSRLNSRRGSVDRTHVGSRRGTKASFTENLLRKCLEVALDKCELEEMEVTDEVPREKGPRYHDSLDKSLSRAVVRNNIEKVRELLEHGANPNISTGHVPALLRAARDGALYVVQALLRAGADVDARSEQGNSALHEAARVGHNEVVICLVYSNAHVDAINRNGVTPLQTALSYGQVEVVQTLIRFNADVYLKNKVGESALTIAEHLGYVGLTGSPAELRRSSGPGTCAPVVQMEVPVSVQLILGLEEGCPLTVENCLSQGASCNTLVPLALHWPAYATVLHRAAHHGDDLIARLLLQSGADVNARDVVGNTPLHAAAQAGHNRVVKLLLAHGADLEATSRSGMTPLHRAASKGKELTCNLLMRRGANTQAEDSEGRTPADWATRRGFKSVARKLGHRRRSSSGLMEEQQHKAYIKYLDELYKATQLESSRASPSPEPAPA</sequence>
<dbReference type="Gene3D" id="1.25.40.20">
    <property type="entry name" value="Ankyrin repeat-containing domain"/>
    <property type="match status" value="2"/>
</dbReference>
<feature type="compositionally biased region" description="Polar residues" evidence="4">
    <location>
        <begin position="680"/>
        <end position="711"/>
    </location>
</feature>
<feature type="compositionally biased region" description="Basic and acidic residues" evidence="4">
    <location>
        <begin position="17"/>
        <end position="26"/>
    </location>
</feature>
<feature type="repeat" description="ANK" evidence="3">
    <location>
        <begin position="1537"/>
        <end position="1565"/>
    </location>
</feature>
<dbReference type="EMBL" id="QCYY01000288">
    <property type="protein sequence ID" value="ROT85397.1"/>
    <property type="molecule type" value="Genomic_DNA"/>
</dbReference>
<dbReference type="GO" id="GO:0005737">
    <property type="term" value="C:cytoplasm"/>
    <property type="evidence" value="ECO:0007669"/>
    <property type="project" value="TreeGrafter"/>
</dbReference>
<feature type="compositionally biased region" description="Pro residues" evidence="4">
    <location>
        <begin position="1103"/>
        <end position="1112"/>
    </location>
</feature>
<feature type="repeat" description="ANK" evidence="3">
    <location>
        <begin position="1778"/>
        <end position="1810"/>
    </location>
</feature>
<feature type="compositionally biased region" description="Low complexity" evidence="4">
    <location>
        <begin position="1036"/>
        <end position="1049"/>
    </location>
</feature>
<dbReference type="Proteomes" id="UP000283509">
    <property type="component" value="Unassembled WGS sequence"/>
</dbReference>
<keyword evidence="6" id="KW-1185">Reference proteome</keyword>
<feature type="repeat" description="ANK" evidence="3">
    <location>
        <begin position="1566"/>
        <end position="1598"/>
    </location>
</feature>
<name>A0A423U9M0_PENVA</name>
<reference evidence="5 6" key="2">
    <citation type="submission" date="2019-01" db="EMBL/GenBank/DDBJ databases">
        <title>The decoding of complex shrimp genome reveals the adaptation for benthos swimmer, frequently molting mechanism and breeding impact on genome.</title>
        <authorList>
            <person name="Sun Y."/>
            <person name="Gao Y."/>
            <person name="Yu Y."/>
        </authorList>
    </citation>
    <scope>NUCLEOTIDE SEQUENCE [LARGE SCALE GENOMIC DNA]</scope>
    <source>
        <tissue evidence="5">Muscle</tissue>
    </source>
</reference>
<keyword evidence="1" id="KW-0677">Repeat</keyword>
<organism evidence="5 6">
    <name type="scientific">Penaeus vannamei</name>
    <name type="common">Whiteleg shrimp</name>
    <name type="synonym">Litopenaeus vannamei</name>
    <dbReference type="NCBI Taxonomy" id="6689"/>
    <lineage>
        <taxon>Eukaryota</taxon>
        <taxon>Metazoa</taxon>
        <taxon>Ecdysozoa</taxon>
        <taxon>Arthropoda</taxon>
        <taxon>Crustacea</taxon>
        <taxon>Multicrustacea</taxon>
        <taxon>Malacostraca</taxon>
        <taxon>Eumalacostraca</taxon>
        <taxon>Eucarida</taxon>
        <taxon>Decapoda</taxon>
        <taxon>Dendrobranchiata</taxon>
        <taxon>Penaeoidea</taxon>
        <taxon>Penaeidae</taxon>
        <taxon>Penaeus</taxon>
    </lineage>
</organism>
<feature type="region of interest" description="Disordered" evidence="4">
    <location>
        <begin position="777"/>
        <end position="812"/>
    </location>
</feature>
<feature type="compositionally biased region" description="Basic and acidic residues" evidence="4">
    <location>
        <begin position="1405"/>
        <end position="1414"/>
    </location>
</feature>
<feature type="compositionally biased region" description="Polar residues" evidence="4">
    <location>
        <begin position="1211"/>
        <end position="1220"/>
    </location>
</feature>
<feature type="region of interest" description="Disordered" evidence="4">
    <location>
        <begin position="1"/>
        <end position="31"/>
    </location>
</feature>
<dbReference type="SMART" id="SM00248">
    <property type="entry name" value="ANK"/>
    <property type="match status" value="8"/>
</dbReference>
<evidence type="ECO:0000256" key="4">
    <source>
        <dbReference type="SAM" id="MobiDB-lite"/>
    </source>
</evidence>
<feature type="compositionally biased region" description="Low complexity" evidence="4">
    <location>
        <begin position="798"/>
        <end position="812"/>
    </location>
</feature>
<feature type="region of interest" description="Disordered" evidence="4">
    <location>
        <begin position="860"/>
        <end position="980"/>
    </location>
</feature>
<feature type="compositionally biased region" description="Polar residues" evidence="4">
    <location>
        <begin position="1"/>
        <end position="15"/>
    </location>
</feature>
<evidence type="ECO:0000256" key="2">
    <source>
        <dbReference type="ARBA" id="ARBA00023043"/>
    </source>
</evidence>
<dbReference type="SUPFAM" id="SSF48403">
    <property type="entry name" value="Ankyrin repeat"/>
    <property type="match status" value="1"/>
</dbReference>
<dbReference type="PRINTS" id="PR01415">
    <property type="entry name" value="ANKYRIN"/>
</dbReference>
<feature type="compositionally biased region" description="Basic and acidic residues" evidence="4">
    <location>
        <begin position="966"/>
        <end position="976"/>
    </location>
</feature>
<accession>A0A423U9M0</accession>